<accession>A0A0W0VBE1</accession>
<comment type="caution">
    <text evidence="1">The sequence shown here is derived from an EMBL/GenBank/DDBJ whole genome shotgun (WGS) entry which is preliminary data.</text>
</comment>
<evidence type="ECO:0000313" key="1">
    <source>
        <dbReference type="EMBL" id="KTD17400.1"/>
    </source>
</evidence>
<gene>
    <name evidence="1" type="ORF">Ljor_1706</name>
</gene>
<evidence type="ECO:0000313" key="2">
    <source>
        <dbReference type="Proteomes" id="UP000055035"/>
    </source>
</evidence>
<sequence>MNAETNSPSAETLTLEHYSKAMNFIGHNLLAALSQSVEKLPAQLRDNKVVFQGLSAFLANVIHKQFPKNPEFGYEVLDELNKLVKAQLDKLLHPSE</sequence>
<organism evidence="1 2">
    <name type="scientific">Legionella jordanis</name>
    <dbReference type="NCBI Taxonomy" id="456"/>
    <lineage>
        <taxon>Bacteria</taxon>
        <taxon>Pseudomonadati</taxon>
        <taxon>Pseudomonadota</taxon>
        <taxon>Gammaproteobacteria</taxon>
        <taxon>Legionellales</taxon>
        <taxon>Legionellaceae</taxon>
        <taxon>Legionella</taxon>
    </lineage>
</organism>
<dbReference type="STRING" id="456.Ljor_1706"/>
<keyword evidence="2" id="KW-1185">Reference proteome</keyword>
<dbReference type="EMBL" id="LNYJ01000011">
    <property type="protein sequence ID" value="KTD17400.1"/>
    <property type="molecule type" value="Genomic_DNA"/>
</dbReference>
<dbReference type="AlphaFoldDB" id="A0A0W0VBE1"/>
<proteinExistence type="predicted"/>
<dbReference type="Proteomes" id="UP000055035">
    <property type="component" value="Unassembled WGS sequence"/>
</dbReference>
<dbReference type="OrthoDB" id="5638682at2"/>
<dbReference type="PATRIC" id="fig|456.5.peg.1822"/>
<dbReference type="RefSeq" id="WP_058471158.1">
    <property type="nucleotide sequence ID" value="NZ_CAAAIC010000009.1"/>
</dbReference>
<name>A0A0W0VBE1_9GAMM</name>
<protein>
    <submittedName>
        <fullName evidence="1">Uncharacterized protein</fullName>
    </submittedName>
</protein>
<reference evidence="1 2" key="1">
    <citation type="submission" date="2015-11" db="EMBL/GenBank/DDBJ databases">
        <title>Genomic analysis of 38 Legionella species identifies large and diverse effector repertoires.</title>
        <authorList>
            <person name="Burstein D."/>
            <person name="Amaro F."/>
            <person name="Zusman T."/>
            <person name="Lifshitz Z."/>
            <person name="Cohen O."/>
            <person name="Gilbert J.A."/>
            <person name="Pupko T."/>
            <person name="Shuman H.A."/>
            <person name="Segal G."/>
        </authorList>
    </citation>
    <scope>NUCLEOTIDE SEQUENCE [LARGE SCALE GENOMIC DNA]</scope>
    <source>
        <strain evidence="1 2">BL-540</strain>
    </source>
</reference>